<dbReference type="Proteomes" id="UP000183063">
    <property type="component" value="Unassembled WGS sequence"/>
</dbReference>
<dbReference type="STRING" id="501024.RTCCBAU85039_4603"/>
<evidence type="ECO:0000313" key="1">
    <source>
        <dbReference type="EMBL" id="SEI10828.1"/>
    </source>
</evidence>
<evidence type="ECO:0000313" key="3">
    <source>
        <dbReference type="Proteomes" id="UP000183063"/>
    </source>
</evidence>
<dbReference type="AlphaFoldDB" id="A0A1H8S2G8"/>
<dbReference type="EMBL" id="FNXB01000029">
    <property type="protein sequence ID" value="SEI10828.1"/>
    <property type="molecule type" value="Genomic_DNA"/>
</dbReference>
<keyword evidence="4" id="KW-1185">Reference proteome</keyword>
<proteinExistence type="predicted"/>
<dbReference type="Proteomes" id="UP000198939">
    <property type="component" value="Unassembled WGS sequence"/>
</dbReference>
<evidence type="ECO:0000313" key="2">
    <source>
        <dbReference type="EMBL" id="SEO72726.1"/>
    </source>
</evidence>
<organism evidence="1 3">
    <name type="scientific">Rhizobium tibeticum</name>
    <dbReference type="NCBI Taxonomy" id="501024"/>
    <lineage>
        <taxon>Bacteria</taxon>
        <taxon>Pseudomonadati</taxon>
        <taxon>Pseudomonadota</taxon>
        <taxon>Alphaproteobacteria</taxon>
        <taxon>Hyphomicrobiales</taxon>
        <taxon>Rhizobiaceae</taxon>
        <taxon>Rhizobium/Agrobacterium group</taxon>
        <taxon>Rhizobium</taxon>
    </lineage>
</organism>
<reference evidence="2 4" key="1">
    <citation type="submission" date="2016-10" db="EMBL/GenBank/DDBJ databases">
        <authorList>
            <person name="Varghese N."/>
            <person name="Submissions S."/>
        </authorList>
    </citation>
    <scope>NUCLEOTIDE SEQUENCE [LARGE SCALE GENOMIC DNA]</scope>
    <source>
        <strain evidence="2 4">CGMCC 1.7071</strain>
    </source>
</reference>
<gene>
    <name evidence="1" type="ORF">RTCCBAU85039_4603</name>
    <name evidence="2" type="ORF">SAMN05216228_102320</name>
</gene>
<protein>
    <submittedName>
        <fullName evidence="1">Uncharacterized protein</fullName>
    </submittedName>
</protein>
<name>A0A1H8S2G8_9HYPH</name>
<dbReference type="EMBL" id="FOCV01000023">
    <property type="protein sequence ID" value="SEO72726.1"/>
    <property type="molecule type" value="Genomic_DNA"/>
</dbReference>
<evidence type="ECO:0000313" key="4">
    <source>
        <dbReference type="Proteomes" id="UP000198939"/>
    </source>
</evidence>
<reference evidence="3" key="3">
    <citation type="submission" date="2016-10" db="EMBL/GenBank/DDBJ databases">
        <authorList>
            <person name="Wibberg D."/>
        </authorList>
    </citation>
    <scope>NUCLEOTIDE SEQUENCE [LARGE SCALE GENOMIC DNA]</scope>
</reference>
<reference evidence="1" key="2">
    <citation type="submission" date="2016-10" db="EMBL/GenBank/DDBJ databases">
        <authorList>
            <person name="de Groot N.N."/>
        </authorList>
    </citation>
    <scope>NUCLEOTIDE SEQUENCE [LARGE SCALE GENOMIC DNA]</scope>
    <source>
        <strain evidence="1">CCBAU85039</strain>
    </source>
</reference>
<sequence>MIYDAASSIGDVRYNHRFRAEITAHAVTGAQRQFHNSAYAILTIIRCINRDVLLKVETTIYRSHGTRLKRTSAP</sequence>
<accession>A0A1H8S2G8</accession>